<dbReference type="SUPFAM" id="SSF55920">
    <property type="entry name" value="Creatinase/aminopeptidase"/>
    <property type="match status" value="1"/>
</dbReference>
<dbReference type="GO" id="GO:0006508">
    <property type="term" value="P:proteolysis"/>
    <property type="evidence" value="ECO:0007669"/>
    <property type="project" value="TreeGrafter"/>
</dbReference>
<dbReference type="GO" id="GO:0030145">
    <property type="term" value="F:manganese ion binding"/>
    <property type="evidence" value="ECO:0007669"/>
    <property type="project" value="InterPro"/>
</dbReference>
<dbReference type="InterPro" id="IPR000994">
    <property type="entry name" value="Pept_M24"/>
</dbReference>
<evidence type="ECO:0000256" key="3">
    <source>
        <dbReference type="ARBA" id="ARBA00008766"/>
    </source>
</evidence>
<comment type="similarity">
    <text evidence="3 8">Belongs to the peptidase M24B family.</text>
</comment>
<keyword evidence="5 8" id="KW-0479">Metal-binding</keyword>
<name>A0A0M2HJP0_9MICO</name>
<comment type="catalytic activity">
    <reaction evidence="1">
        <text>Release of any N-terminal amino acid, including proline, that is linked to proline, even from a dipeptide or tripeptide.</text>
        <dbReference type="EC" id="3.4.11.9"/>
    </reaction>
</comment>
<dbReference type="GO" id="GO:0070006">
    <property type="term" value="F:metalloaminopeptidase activity"/>
    <property type="evidence" value="ECO:0007669"/>
    <property type="project" value="InterPro"/>
</dbReference>
<dbReference type="InterPro" id="IPR036005">
    <property type="entry name" value="Creatinase/aminopeptidase-like"/>
</dbReference>
<proteinExistence type="inferred from homology"/>
<comment type="caution">
    <text evidence="11">The sequence shown here is derived from an EMBL/GenBank/DDBJ whole genome shotgun (WGS) entry which is preliminary data.</text>
</comment>
<comment type="cofactor">
    <cofactor evidence="2">
        <name>Mn(2+)</name>
        <dbReference type="ChEBI" id="CHEBI:29035"/>
    </cofactor>
</comment>
<dbReference type="InterPro" id="IPR029149">
    <property type="entry name" value="Creatin/AminoP/Spt16_N"/>
</dbReference>
<dbReference type="PATRIC" id="fig|273678.4.peg.3544"/>
<dbReference type="STRING" id="273678.RS84_03552"/>
<evidence type="ECO:0000259" key="10">
    <source>
        <dbReference type="SMART" id="SM01011"/>
    </source>
</evidence>
<dbReference type="SUPFAM" id="SSF53092">
    <property type="entry name" value="Creatinase/prolidase N-terminal domain"/>
    <property type="match status" value="1"/>
</dbReference>
<reference evidence="11 12" key="1">
    <citation type="submission" date="2015-02" db="EMBL/GenBank/DDBJ databases">
        <title>Draft genome sequences of ten Microbacterium spp. with emphasis on heavy metal contaminated environments.</title>
        <authorList>
            <person name="Corretto E."/>
        </authorList>
    </citation>
    <scope>NUCLEOTIDE SEQUENCE [LARGE SCALE GENOMIC DNA]</scope>
    <source>
        <strain evidence="11 12">SA35</strain>
    </source>
</reference>
<dbReference type="InterPro" id="IPR052433">
    <property type="entry name" value="X-Pro_dipept-like"/>
</dbReference>
<feature type="region of interest" description="Disordered" evidence="9">
    <location>
        <begin position="1"/>
        <end position="35"/>
    </location>
</feature>
<dbReference type="GO" id="GO:0005829">
    <property type="term" value="C:cytosol"/>
    <property type="evidence" value="ECO:0007669"/>
    <property type="project" value="TreeGrafter"/>
</dbReference>
<dbReference type="AlphaFoldDB" id="A0A0M2HJP0"/>
<keyword evidence="11" id="KW-0645">Protease</keyword>
<dbReference type="CDD" id="cd01087">
    <property type="entry name" value="Prolidase"/>
    <property type="match status" value="1"/>
</dbReference>
<sequence length="473" mass="51629">MNTGERDTIAEPTAEPTTENSTTNRKQPFPQGFLDTISTGWAERPESLPSQRAQAPYAAARRAAVSAAFPGKRLVIAAGSLKQRSNDTDYVFRAHSAFAHLTGWASDAEPDSLLVFDPTDDGHDVTLYFRERADRTTTEFYADATIGEFWIGPRPALAGVAADLGVSTDHLEAFEAGDDDLTLDDAELARFVSELRLVKDEFEIAEMRRAVEITANGFDDIIRSLPQAVAHARGERVVEGVFHRRAREDGNGEGYDTIAASGPHACYLHWTRNDGTVVPGDLILVDAGVEADSLYTADITRTLPVSGTFTEVQRRVYETVREAADAAFAAAQVGVPFRDVHGAAMQVIAQRTAEWGLLPVTAEEALDADAGGQHRRYMVHGTSHHLGIDVHDCAQARREMYYDGILEPGMVFTIEPGLYFQIDDLTVPAEYRGIGVRIEDDILMTADGPVNLSAGIPRTADEVEAWIARVQQG</sequence>
<accession>A0A0M2HJP0</accession>
<dbReference type="RefSeq" id="WP_045259012.1">
    <property type="nucleotide sequence ID" value="NZ_JYJB01000010.1"/>
</dbReference>
<evidence type="ECO:0000313" key="11">
    <source>
        <dbReference type="EMBL" id="KJL46909.1"/>
    </source>
</evidence>
<dbReference type="OrthoDB" id="9806388at2"/>
<dbReference type="EMBL" id="JYJB01000010">
    <property type="protein sequence ID" value="KJL46909.1"/>
    <property type="molecule type" value="Genomic_DNA"/>
</dbReference>
<dbReference type="Proteomes" id="UP000033900">
    <property type="component" value="Unassembled WGS sequence"/>
</dbReference>
<dbReference type="Pfam" id="PF05195">
    <property type="entry name" value="AMP_N"/>
    <property type="match status" value="1"/>
</dbReference>
<dbReference type="PANTHER" id="PTHR43226">
    <property type="entry name" value="XAA-PRO AMINOPEPTIDASE 3"/>
    <property type="match status" value="1"/>
</dbReference>
<dbReference type="PANTHER" id="PTHR43226:SF4">
    <property type="entry name" value="XAA-PRO AMINOPEPTIDASE 3"/>
    <property type="match status" value="1"/>
</dbReference>
<evidence type="ECO:0000256" key="5">
    <source>
        <dbReference type="ARBA" id="ARBA00022723"/>
    </source>
</evidence>
<keyword evidence="6 11" id="KW-0378">Hydrolase</keyword>
<keyword evidence="12" id="KW-1185">Reference proteome</keyword>
<dbReference type="InterPro" id="IPR001131">
    <property type="entry name" value="Peptidase_M24B_aminopep-P_CS"/>
</dbReference>
<gene>
    <name evidence="11" type="primary">pepPI</name>
    <name evidence="11" type="ORF">RS84_03552</name>
</gene>
<organism evidence="11 12">
    <name type="scientific">Microbacterium hydrocarbonoxydans</name>
    <dbReference type="NCBI Taxonomy" id="273678"/>
    <lineage>
        <taxon>Bacteria</taxon>
        <taxon>Bacillati</taxon>
        <taxon>Actinomycetota</taxon>
        <taxon>Actinomycetes</taxon>
        <taxon>Micrococcales</taxon>
        <taxon>Microbacteriaceae</taxon>
        <taxon>Microbacterium</taxon>
    </lineage>
</organism>
<dbReference type="SMART" id="SM01011">
    <property type="entry name" value="AMP_N"/>
    <property type="match status" value="1"/>
</dbReference>
<protein>
    <recommendedName>
        <fullName evidence="4">Xaa-Pro aminopeptidase</fullName>
        <ecNumber evidence="4">3.4.11.9</ecNumber>
    </recommendedName>
</protein>
<evidence type="ECO:0000256" key="9">
    <source>
        <dbReference type="SAM" id="MobiDB-lite"/>
    </source>
</evidence>
<feature type="compositionally biased region" description="Low complexity" evidence="9">
    <location>
        <begin position="10"/>
        <end position="24"/>
    </location>
</feature>
<dbReference type="InterPro" id="IPR007865">
    <property type="entry name" value="Aminopep_P_N"/>
</dbReference>
<evidence type="ECO:0000256" key="2">
    <source>
        <dbReference type="ARBA" id="ARBA00001936"/>
    </source>
</evidence>
<feature type="domain" description="Aminopeptidase P N-terminal" evidence="10">
    <location>
        <begin position="52"/>
        <end position="209"/>
    </location>
</feature>
<evidence type="ECO:0000256" key="8">
    <source>
        <dbReference type="RuleBase" id="RU000590"/>
    </source>
</evidence>
<dbReference type="Gene3D" id="3.90.230.10">
    <property type="entry name" value="Creatinase/methionine aminopeptidase superfamily"/>
    <property type="match status" value="1"/>
</dbReference>
<dbReference type="Pfam" id="PF00557">
    <property type="entry name" value="Peptidase_M24"/>
    <property type="match status" value="1"/>
</dbReference>
<keyword evidence="11" id="KW-0031">Aminopeptidase</keyword>
<evidence type="ECO:0000256" key="7">
    <source>
        <dbReference type="ARBA" id="ARBA00023211"/>
    </source>
</evidence>
<keyword evidence="7" id="KW-0464">Manganese</keyword>
<evidence type="ECO:0000256" key="6">
    <source>
        <dbReference type="ARBA" id="ARBA00022801"/>
    </source>
</evidence>
<evidence type="ECO:0000313" key="12">
    <source>
        <dbReference type="Proteomes" id="UP000033900"/>
    </source>
</evidence>
<dbReference type="PROSITE" id="PS00491">
    <property type="entry name" value="PROLINE_PEPTIDASE"/>
    <property type="match status" value="1"/>
</dbReference>
<evidence type="ECO:0000256" key="1">
    <source>
        <dbReference type="ARBA" id="ARBA00001424"/>
    </source>
</evidence>
<dbReference type="EC" id="3.4.11.9" evidence="4"/>
<dbReference type="Gene3D" id="3.40.350.10">
    <property type="entry name" value="Creatinase/prolidase N-terminal domain"/>
    <property type="match status" value="1"/>
</dbReference>
<evidence type="ECO:0000256" key="4">
    <source>
        <dbReference type="ARBA" id="ARBA00012574"/>
    </source>
</evidence>